<dbReference type="RefSeq" id="WP_110340435.1">
    <property type="nucleotide sequence ID" value="NZ_MASU01000009.1"/>
</dbReference>
<feature type="signal peptide" evidence="1">
    <location>
        <begin position="1"/>
        <end position="24"/>
    </location>
</feature>
<dbReference type="EMBL" id="MASU01000009">
    <property type="protein sequence ID" value="PXY28847.1"/>
    <property type="molecule type" value="Genomic_DNA"/>
</dbReference>
<evidence type="ECO:0008006" key="4">
    <source>
        <dbReference type="Google" id="ProtNLM"/>
    </source>
</evidence>
<sequence>MVRTSSPRRLRLLTALLACLVVFAAPATAAASAGPKGQLKVHATVDKSVVKVNEKVKIKGGLDVLSGKGGGHDAAGGLEPVLVQSLQAGVWVNVSTGWCRPNGGFNLSVSFDLAASLSLRVFHPETDLYASAYSGVFSLVVT</sequence>
<reference evidence="2 3" key="1">
    <citation type="submission" date="2016-07" db="EMBL/GenBank/DDBJ databases">
        <title>Draft genome sequence of Prauserella sp. YIM 121212, isolated from alkaline soil.</title>
        <authorList>
            <person name="Ruckert C."/>
            <person name="Albersmeier A."/>
            <person name="Jiang C.-L."/>
            <person name="Jiang Y."/>
            <person name="Kalinowski J."/>
            <person name="Schneider O."/>
            <person name="Winkler A."/>
            <person name="Zotchev S.B."/>
        </authorList>
    </citation>
    <scope>NUCLEOTIDE SEQUENCE [LARGE SCALE GENOMIC DNA]</scope>
    <source>
        <strain evidence="2 3">YIM 121212</strain>
    </source>
</reference>
<evidence type="ECO:0000256" key="1">
    <source>
        <dbReference type="SAM" id="SignalP"/>
    </source>
</evidence>
<keyword evidence="1" id="KW-0732">Signal</keyword>
<protein>
    <recommendedName>
        <fullName evidence="4">Secreted protein</fullName>
    </recommendedName>
</protein>
<gene>
    <name evidence="2" type="ORF">BA062_23755</name>
</gene>
<organism evidence="2 3">
    <name type="scientific">Prauserella flavalba</name>
    <dbReference type="NCBI Taxonomy" id="1477506"/>
    <lineage>
        <taxon>Bacteria</taxon>
        <taxon>Bacillati</taxon>
        <taxon>Actinomycetota</taxon>
        <taxon>Actinomycetes</taxon>
        <taxon>Pseudonocardiales</taxon>
        <taxon>Pseudonocardiaceae</taxon>
        <taxon>Prauserella</taxon>
    </lineage>
</organism>
<proteinExistence type="predicted"/>
<accession>A0A318LPB0</accession>
<keyword evidence="3" id="KW-1185">Reference proteome</keyword>
<feature type="chain" id="PRO_5038764102" description="Secreted protein" evidence="1">
    <location>
        <begin position="25"/>
        <end position="142"/>
    </location>
</feature>
<dbReference type="AlphaFoldDB" id="A0A318LPB0"/>
<evidence type="ECO:0000313" key="3">
    <source>
        <dbReference type="Proteomes" id="UP000247892"/>
    </source>
</evidence>
<dbReference type="OrthoDB" id="3695728at2"/>
<evidence type="ECO:0000313" key="2">
    <source>
        <dbReference type="EMBL" id="PXY28847.1"/>
    </source>
</evidence>
<name>A0A318LPB0_9PSEU</name>
<comment type="caution">
    <text evidence="2">The sequence shown here is derived from an EMBL/GenBank/DDBJ whole genome shotgun (WGS) entry which is preliminary data.</text>
</comment>
<dbReference type="Proteomes" id="UP000247892">
    <property type="component" value="Unassembled WGS sequence"/>
</dbReference>